<evidence type="ECO:0000313" key="6">
    <source>
        <dbReference type="Proteomes" id="UP001056201"/>
    </source>
</evidence>
<dbReference type="InterPro" id="IPR002347">
    <property type="entry name" value="SDR_fam"/>
</dbReference>
<dbReference type="RefSeq" id="WP_250199087.1">
    <property type="nucleotide sequence ID" value="NZ_CP097636.1"/>
</dbReference>
<dbReference type="EMBL" id="CP097636">
    <property type="protein sequence ID" value="URI10883.1"/>
    <property type="molecule type" value="Genomic_DNA"/>
</dbReference>
<dbReference type="InterPro" id="IPR051721">
    <property type="entry name" value="Biopterin_syn/organic_redct"/>
</dbReference>
<dbReference type="Proteomes" id="UP001056201">
    <property type="component" value="Chromosome 2"/>
</dbReference>
<accession>A0ABY4SC20</accession>
<protein>
    <submittedName>
        <fullName evidence="5">SDR family NAD(P)-dependent oxidoreductase</fullName>
    </submittedName>
</protein>
<keyword evidence="3" id="KW-0521">NADP</keyword>
<evidence type="ECO:0000256" key="2">
    <source>
        <dbReference type="ARBA" id="ARBA00022490"/>
    </source>
</evidence>
<keyword evidence="4" id="KW-0560">Oxidoreductase</keyword>
<dbReference type="PANTHER" id="PTHR44085">
    <property type="entry name" value="SEPIAPTERIN REDUCTASE"/>
    <property type="match status" value="1"/>
</dbReference>
<evidence type="ECO:0000256" key="3">
    <source>
        <dbReference type="ARBA" id="ARBA00022857"/>
    </source>
</evidence>
<dbReference type="PRINTS" id="PR00081">
    <property type="entry name" value="GDHRDH"/>
</dbReference>
<sequence>MSSHLFIVTGSSRGMGAAMAAQLLQAGHTVLGIARAAHPNLAGAEQWQADLADPLPVAARLEAWLAAMPADRFASASLINNAALLNAPGPLEAEAPEALSAAVRVGLEAPLLLSAAFLRATRGWPGQRKLLHISSGLGRRAMAGSGSYCAVKAGLDHFSRSLALDEALRPNGARTVSLAPGVIDTDMQRQLRGSDPASFPEQARFANLAATGALDSPETAAAKVLAYLARPDFGNAPVADVRE</sequence>
<keyword evidence="6" id="KW-1185">Reference proteome</keyword>
<evidence type="ECO:0000313" key="5">
    <source>
        <dbReference type="EMBL" id="URI10883.1"/>
    </source>
</evidence>
<dbReference type="Gene3D" id="3.40.50.720">
    <property type="entry name" value="NAD(P)-binding Rossmann-like Domain"/>
    <property type="match status" value="1"/>
</dbReference>
<gene>
    <name evidence="5" type="ORF">MW290_18045</name>
</gene>
<evidence type="ECO:0000256" key="4">
    <source>
        <dbReference type="ARBA" id="ARBA00023002"/>
    </source>
</evidence>
<comment type="subcellular location">
    <subcellularLocation>
        <location evidence="1">Cytoplasm</location>
    </subcellularLocation>
</comment>
<organism evidence="5 6">
    <name type="scientific">Aquincola tertiaricarbonis</name>
    <dbReference type="NCBI Taxonomy" id="391953"/>
    <lineage>
        <taxon>Bacteria</taxon>
        <taxon>Pseudomonadati</taxon>
        <taxon>Pseudomonadota</taxon>
        <taxon>Betaproteobacteria</taxon>
        <taxon>Burkholderiales</taxon>
        <taxon>Sphaerotilaceae</taxon>
        <taxon>Aquincola</taxon>
    </lineage>
</organism>
<name>A0ABY4SC20_AQUTE</name>
<proteinExistence type="predicted"/>
<dbReference type="InterPro" id="IPR036291">
    <property type="entry name" value="NAD(P)-bd_dom_sf"/>
</dbReference>
<evidence type="ECO:0000256" key="1">
    <source>
        <dbReference type="ARBA" id="ARBA00004496"/>
    </source>
</evidence>
<dbReference type="SUPFAM" id="SSF51735">
    <property type="entry name" value="NAD(P)-binding Rossmann-fold domains"/>
    <property type="match status" value="1"/>
</dbReference>
<dbReference type="PANTHER" id="PTHR44085:SF2">
    <property type="entry name" value="SEPIAPTERIN REDUCTASE"/>
    <property type="match status" value="1"/>
</dbReference>
<reference evidence="5" key="1">
    <citation type="submission" date="2022-05" db="EMBL/GenBank/DDBJ databases">
        <title>An RpoN-dependent PEP-CTERM gene is involved in floc formation of an Aquincola tertiaricarbonis strain.</title>
        <authorList>
            <person name="Qiu D."/>
            <person name="Xia M."/>
        </authorList>
    </citation>
    <scope>NUCLEOTIDE SEQUENCE</scope>
    <source>
        <strain evidence="5">RN12</strain>
    </source>
</reference>
<dbReference type="Pfam" id="PF00106">
    <property type="entry name" value="adh_short"/>
    <property type="match status" value="1"/>
</dbReference>
<keyword evidence="2" id="KW-0963">Cytoplasm</keyword>